<evidence type="ECO:0000256" key="1">
    <source>
        <dbReference type="ARBA" id="ARBA00004141"/>
    </source>
</evidence>
<organism evidence="9">
    <name type="scientific">Hemiselmis andersenii</name>
    <name type="common">Cryptophyte alga</name>
    <dbReference type="NCBI Taxonomy" id="464988"/>
    <lineage>
        <taxon>Eukaryota</taxon>
        <taxon>Cryptophyceae</taxon>
        <taxon>Cryptomonadales</taxon>
        <taxon>Hemiselmidaceae</taxon>
        <taxon>Hemiselmis</taxon>
    </lineage>
</organism>
<comment type="subcellular location">
    <subcellularLocation>
        <location evidence="1">Membrane</location>
        <topology evidence="1">Multi-pass membrane protein</topology>
    </subcellularLocation>
</comment>
<dbReference type="GO" id="GO:0016020">
    <property type="term" value="C:membrane"/>
    <property type="evidence" value="ECO:0007669"/>
    <property type="project" value="UniProtKB-SubCell"/>
</dbReference>
<dbReference type="GO" id="GO:0055088">
    <property type="term" value="P:lipid homeostasis"/>
    <property type="evidence" value="ECO:0007669"/>
    <property type="project" value="TreeGrafter"/>
</dbReference>
<evidence type="ECO:0000313" key="8">
    <source>
        <dbReference type="EMBL" id="CAD8759616.1"/>
    </source>
</evidence>
<dbReference type="PROSITE" id="PS50922">
    <property type="entry name" value="TLC"/>
    <property type="match status" value="1"/>
</dbReference>
<dbReference type="GO" id="GO:0005783">
    <property type="term" value="C:endoplasmic reticulum"/>
    <property type="evidence" value="ECO:0007669"/>
    <property type="project" value="TreeGrafter"/>
</dbReference>
<dbReference type="Pfam" id="PF03798">
    <property type="entry name" value="TRAM_LAG1_CLN8"/>
    <property type="match status" value="1"/>
</dbReference>
<keyword evidence="4 5" id="KW-0472">Membrane</keyword>
<feature type="transmembrane region" description="Helical" evidence="6">
    <location>
        <begin position="217"/>
        <end position="238"/>
    </location>
</feature>
<evidence type="ECO:0000256" key="5">
    <source>
        <dbReference type="PROSITE-ProRule" id="PRU00205"/>
    </source>
</evidence>
<gene>
    <name evidence="9" type="ORF">HAND00432_LOCUS3828</name>
    <name evidence="8" type="ORF">HAND1043_LOCUS26130</name>
</gene>
<feature type="domain" description="TLC" evidence="7">
    <location>
        <begin position="45"/>
        <end position="249"/>
    </location>
</feature>
<dbReference type="PANTHER" id="PTHR13439">
    <property type="entry name" value="CT120 PROTEIN"/>
    <property type="match status" value="1"/>
</dbReference>
<dbReference type="EMBL" id="HBFK01043097">
    <property type="protein sequence ID" value="CAD8759616.1"/>
    <property type="molecule type" value="Transcribed_RNA"/>
</dbReference>
<dbReference type="InterPro" id="IPR006634">
    <property type="entry name" value="TLC-dom"/>
</dbReference>
<dbReference type="EMBL" id="HBFX01006224">
    <property type="protein sequence ID" value="CAD8949310.1"/>
    <property type="molecule type" value="Transcribed_RNA"/>
</dbReference>
<dbReference type="PANTHER" id="PTHR13439:SF0">
    <property type="entry name" value="TOPOISOMERASE I DAMAGE AFFECTED PROTEIN 4"/>
    <property type="match status" value="1"/>
</dbReference>
<dbReference type="AlphaFoldDB" id="A0A6T8PQG1"/>
<feature type="transmembrane region" description="Helical" evidence="6">
    <location>
        <begin position="171"/>
        <end position="197"/>
    </location>
</feature>
<dbReference type="SMART" id="SM00724">
    <property type="entry name" value="TLC"/>
    <property type="match status" value="1"/>
</dbReference>
<evidence type="ECO:0000256" key="4">
    <source>
        <dbReference type="ARBA" id="ARBA00023136"/>
    </source>
</evidence>
<feature type="transmembrane region" description="Helical" evidence="6">
    <location>
        <begin position="17"/>
        <end position="34"/>
    </location>
</feature>
<proteinExistence type="predicted"/>
<dbReference type="InterPro" id="IPR050846">
    <property type="entry name" value="TLCD"/>
</dbReference>
<protein>
    <recommendedName>
        <fullName evidence="7">TLC domain-containing protein</fullName>
    </recommendedName>
</protein>
<keyword evidence="3 6" id="KW-1133">Transmembrane helix</keyword>
<evidence type="ECO:0000256" key="3">
    <source>
        <dbReference type="ARBA" id="ARBA00022989"/>
    </source>
</evidence>
<accession>A0A6T8PQG1</accession>
<evidence type="ECO:0000256" key="2">
    <source>
        <dbReference type="ARBA" id="ARBA00022692"/>
    </source>
</evidence>
<reference evidence="9" key="1">
    <citation type="submission" date="2021-01" db="EMBL/GenBank/DDBJ databases">
        <authorList>
            <person name="Corre E."/>
            <person name="Pelletier E."/>
            <person name="Niang G."/>
            <person name="Scheremetjew M."/>
            <person name="Finn R."/>
            <person name="Kale V."/>
            <person name="Holt S."/>
            <person name="Cochrane G."/>
            <person name="Meng A."/>
            <person name="Brown T."/>
            <person name="Cohen L."/>
        </authorList>
    </citation>
    <scope>NUCLEOTIDE SEQUENCE</scope>
    <source>
        <strain evidence="8">CCMP441</strain>
        <strain evidence="9">CCMP644</strain>
    </source>
</reference>
<feature type="transmembrane region" description="Helical" evidence="6">
    <location>
        <begin position="117"/>
        <end position="136"/>
    </location>
</feature>
<feature type="transmembrane region" description="Helical" evidence="6">
    <location>
        <begin position="46"/>
        <end position="66"/>
    </location>
</feature>
<evidence type="ECO:0000259" key="7">
    <source>
        <dbReference type="PROSITE" id="PS50922"/>
    </source>
</evidence>
<sequence length="262" mass="30414">MPTTIMGTELDVNNNEMIVAFGSFVLHSLFFHLLPGKSDDNHKIKSCYLSHFHCIVILVSCLAYWATMPVDLYSSQFMIIGPEEEWQSQWMRLTVCFSLGYFLNDLYLIIIHPSIGGFDMLVHHIVIGVFFTSGILDRCCTPYHFLFMIEELSTPFLNLRFQFRDQKDSNVYFLSQAAFVILFFLSRIVVGTGFVWVNGMFALQGYLDAQPNDWKRYHILAQMGACSFSRVLNFWWMWKIVKIVIRSGGKIKTTYVNEDKID</sequence>
<keyword evidence="2 5" id="KW-0812">Transmembrane</keyword>
<evidence type="ECO:0000256" key="6">
    <source>
        <dbReference type="SAM" id="Phobius"/>
    </source>
</evidence>
<evidence type="ECO:0000313" key="9">
    <source>
        <dbReference type="EMBL" id="CAD8949310.1"/>
    </source>
</evidence>
<name>A0A6T8PQG1_HEMAN</name>